<sequence length="223" mass="24464">MEDLMRPLLLALALLAAGLSATPALAQNRFWLVNQAGLTIEHAYVSPSRLTDWGYDILGGTLVKPGEQVRVTPSAKDCVLDIKVEYEGGQEEEKMEVDACRLDRIVFTNPGGRAEGPGGWVELAKDGPGGRISREGEDEAGLSFTFINRSGETIRELYISPSHEESWGNDRLGRGSLADGRRQRVSLTGQPGCVVDIRVVFDTHRSQERRHVAACGRPEIPWP</sequence>
<reference evidence="2 3" key="1">
    <citation type="journal article" date="2009" name="Int. J. Syst. Evol. Microbiol.">
        <title>Transfer of Teichococcus ludipueritiae and Muricoccus roseus to the genus Roseomonas, as Roseomonas ludipueritiae comb. nov. and Roseomonas rosea comb. nov., respectively, and emended description of the genus Roseomonas.</title>
        <authorList>
            <person name="Sanchez-Porro C."/>
            <person name="Gallego V."/>
            <person name="Busse H.J."/>
            <person name="Kampfer P."/>
            <person name="Ventosa A."/>
        </authorList>
    </citation>
    <scope>NUCLEOTIDE SEQUENCE [LARGE SCALE GENOMIC DNA]</scope>
    <source>
        <strain evidence="2 3">DSM 14915</strain>
    </source>
</reference>
<name>A0ABR7R8L4_9PROT</name>
<keyword evidence="1" id="KW-0732">Signal</keyword>
<evidence type="ECO:0000256" key="1">
    <source>
        <dbReference type="SAM" id="SignalP"/>
    </source>
</evidence>
<evidence type="ECO:0000313" key="3">
    <source>
        <dbReference type="Proteomes" id="UP000603940"/>
    </source>
</evidence>
<proteinExistence type="predicted"/>
<gene>
    <name evidence="2" type="ORF">IBL25_14460</name>
</gene>
<protein>
    <submittedName>
        <fullName evidence="2">Tat pathway signal protein</fullName>
    </submittedName>
</protein>
<organism evidence="2 3">
    <name type="scientific">Pseudoroseomonas ludipueritiae</name>
    <dbReference type="NCBI Taxonomy" id="198093"/>
    <lineage>
        <taxon>Bacteria</taxon>
        <taxon>Pseudomonadati</taxon>
        <taxon>Pseudomonadota</taxon>
        <taxon>Alphaproteobacteria</taxon>
        <taxon>Acetobacterales</taxon>
        <taxon>Acetobacteraceae</taxon>
        <taxon>Pseudoroseomonas</taxon>
    </lineage>
</organism>
<keyword evidence="3" id="KW-1185">Reference proteome</keyword>
<feature type="signal peptide" evidence="1">
    <location>
        <begin position="1"/>
        <end position="26"/>
    </location>
</feature>
<dbReference type="EMBL" id="JACTUZ010000063">
    <property type="protein sequence ID" value="MBC9178144.1"/>
    <property type="molecule type" value="Genomic_DNA"/>
</dbReference>
<feature type="chain" id="PRO_5046147146" evidence="1">
    <location>
        <begin position="27"/>
        <end position="223"/>
    </location>
</feature>
<dbReference type="Proteomes" id="UP000603940">
    <property type="component" value="Unassembled WGS sequence"/>
</dbReference>
<accession>A0ABR7R8L4</accession>
<evidence type="ECO:0000313" key="2">
    <source>
        <dbReference type="EMBL" id="MBC9178144.1"/>
    </source>
</evidence>
<comment type="caution">
    <text evidence="2">The sequence shown here is derived from an EMBL/GenBank/DDBJ whole genome shotgun (WGS) entry which is preliminary data.</text>
</comment>